<reference evidence="3" key="1">
    <citation type="submission" date="2022-11" db="UniProtKB">
        <authorList>
            <consortium name="WormBaseParasite"/>
        </authorList>
    </citation>
    <scope>IDENTIFICATION</scope>
</reference>
<evidence type="ECO:0000313" key="3">
    <source>
        <dbReference type="WBParaSite" id="jg6670"/>
    </source>
</evidence>
<accession>A0A915EIF7</accession>
<keyword evidence="2" id="KW-1185">Reference proteome</keyword>
<evidence type="ECO:0000256" key="1">
    <source>
        <dbReference type="SAM" id="MobiDB-lite"/>
    </source>
</evidence>
<dbReference type="WBParaSite" id="jg6670">
    <property type="protein sequence ID" value="jg6670"/>
    <property type="gene ID" value="jg6670"/>
</dbReference>
<sequence>MIKTNPDMAPLAAVNQSLALLNDAEKRFTPRSSSMRQRLGTKRRRKLGLGSAPTDYSFEVPDQLKTFPDGELFVLEDSGCDGPQRILLFGDTHFQTQGILAPIKRLYGDGTYDRCALQSRRGYRDKKFSTSAIDLSFQLLLLSCHLLMKNLYSLFQTSQKGLSRASSRAHQGDSFHLVQAITHRLKKERISQLYVNEVEVYEQVRLLLTPFFVPFNQMVSFFHDVVKRLIMRSELQGLVSYVERTWIGQEATLTSREKRPLFKREHSNLYQATIEGRPRHNNHMESDNAKLNKLIKENPSMWDMMLGLRSAIRGDFRLLYNEWVAGIVQPRRSADVAKDQRILNAVRLWDDASRGRMSKVEWARNMMNALGEVE</sequence>
<organism evidence="2 3">
    <name type="scientific">Ditylenchus dipsaci</name>
    <dbReference type="NCBI Taxonomy" id="166011"/>
    <lineage>
        <taxon>Eukaryota</taxon>
        <taxon>Metazoa</taxon>
        <taxon>Ecdysozoa</taxon>
        <taxon>Nematoda</taxon>
        <taxon>Chromadorea</taxon>
        <taxon>Rhabditida</taxon>
        <taxon>Tylenchina</taxon>
        <taxon>Tylenchomorpha</taxon>
        <taxon>Sphaerularioidea</taxon>
        <taxon>Anguinidae</taxon>
        <taxon>Anguininae</taxon>
        <taxon>Ditylenchus</taxon>
    </lineage>
</organism>
<dbReference type="Proteomes" id="UP000887574">
    <property type="component" value="Unplaced"/>
</dbReference>
<evidence type="ECO:0000313" key="2">
    <source>
        <dbReference type="Proteomes" id="UP000887574"/>
    </source>
</evidence>
<proteinExistence type="predicted"/>
<name>A0A915EIF7_9BILA</name>
<dbReference type="AlphaFoldDB" id="A0A915EIF7"/>
<feature type="region of interest" description="Disordered" evidence="1">
    <location>
        <begin position="29"/>
        <end position="50"/>
    </location>
</feature>
<protein>
    <submittedName>
        <fullName evidence="3">Uncharacterized protein</fullName>
    </submittedName>
</protein>